<dbReference type="OrthoDB" id="6518717at2"/>
<dbReference type="RefSeq" id="WP_042740474.1">
    <property type="nucleotide sequence ID" value="NZ_CP069082.1"/>
</dbReference>
<reference evidence="1 4" key="2">
    <citation type="submission" date="2019-07" db="EMBL/GenBank/DDBJ databases">
        <title>Whole genome shotgun sequence of Staphylococcus gallinarum NBRC 109767.</title>
        <authorList>
            <person name="Hosoyama A."/>
            <person name="Uohara A."/>
            <person name="Ohji S."/>
            <person name="Ichikawa N."/>
        </authorList>
    </citation>
    <scope>NUCLEOTIDE SEQUENCE [LARGE SCALE GENOMIC DNA]</scope>
    <source>
        <strain evidence="1 4">NBRC 109767</strain>
    </source>
</reference>
<name>A0A0D0RJR8_STAGA</name>
<keyword evidence="4" id="KW-1185">Reference proteome</keyword>
<organism evidence="2 3">
    <name type="scientific">Staphylococcus gallinarum</name>
    <dbReference type="NCBI Taxonomy" id="1293"/>
    <lineage>
        <taxon>Bacteria</taxon>
        <taxon>Bacillati</taxon>
        <taxon>Bacillota</taxon>
        <taxon>Bacilli</taxon>
        <taxon>Bacillales</taxon>
        <taxon>Staphylococcaceae</taxon>
        <taxon>Staphylococcus</taxon>
    </lineage>
</organism>
<dbReference type="EMBL" id="UHDK01000001">
    <property type="protein sequence ID" value="SUM35226.1"/>
    <property type="molecule type" value="Genomic_DNA"/>
</dbReference>
<protein>
    <recommendedName>
        <fullName evidence="5">Pyridoxamine 5'-phosphate oxidase family protein</fullName>
    </recommendedName>
</protein>
<dbReference type="AlphaFoldDB" id="A0A0D0RJR8"/>
<dbReference type="Proteomes" id="UP000255277">
    <property type="component" value="Unassembled WGS sequence"/>
</dbReference>
<reference evidence="2 3" key="1">
    <citation type="submission" date="2018-06" db="EMBL/GenBank/DDBJ databases">
        <authorList>
            <consortium name="Pathogen Informatics"/>
            <person name="Doyle S."/>
        </authorList>
    </citation>
    <scope>NUCLEOTIDE SEQUENCE [LARGE SCALE GENOMIC DNA]</scope>
    <source>
        <strain evidence="2 3">NCTC12195</strain>
    </source>
</reference>
<dbReference type="STRING" id="1293.SH09_15405"/>
<proteinExistence type="predicted"/>
<dbReference type="InterPro" id="IPR012349">
    <property type="entry name" value="Split_barrel_FMN-bd"/>
</dbReference>
<gene>
    <name evidence="1" type="primary">yclD</name>
    <name evidence="2" type="ORF">NCTC12195_04756</name>
    <name evidence="1" type="ORF">SGA02_19440</name>
</gene>
<dbReference type="Proteomes" id="UP000321057">
    <property type="component" value="Unassembled WGS sequence"/>
</dbReference>
<dbReference type="EMBL" id="BKAX01000004">
    <property type="protein sequence ID" value="GEQ06116.1"/>
    <property type="molecule type" value="Genomic_DNA"/>
</dbReference>
<evidence type="ECO:0000313" key="3">
    <source>
        <dbReference type="Proteomes" id="UP000255277"/>
    </source>
</evidence>
<sequence>MVMPKIVYKLFNGSHLEEKQDIVFIFQTVTIDGYPHTAMLSVGEIVAIDMEHLRFALWPNTTTVQGLRLNGKANIVFVYDQQVYYIELSVREYQSQFEGNDDRLKFEGEIRNIKIDSAKYADITSGISIQLRNPKDTVLRWRATVTELLHD</sequence>
<accession>A0A0D0RJR8</accession>
<evidence type="ECO:0000313" key="1">
    <source>
        <dbReference type="EMBL" id="GEQ06116.1"/>
    </source>
</evidence>
<dbReference type="Gene3D" id="2.30.110.10">
    <property type="entry name" value="Electron Transport, Fmn-binding Protein, Chain A"/>
    <property type="match status" value="1"/>
</dbReference>
<evidence type="ECO:0000313" key="4">
    <source>
        <dbReference type="Proteomes" id="UP000321057"/>
    </source>
</evidence>
<dbReference type="GeneID" id="93844043"/>
<evidence type="ECO:0008006" key="5">
    <source>
        <dbReference type="Google" id="ProtNLM"/>
    </source>
</evidence>
<evidence type="ECO:0000313" key="2">
    <source>
        <dbReference type="EMBL" id="SUM35226.1"/>
    </source>
</evidence>